<evidence type="ECO:0000313" key="2">
    <source>
        <dbReference type="EMBL" id="SPP25913.1"/>
    </source>
</evidence>
<dbReference type="RefSeq" id="WP_069120449.1">
    <property type="nucleotide sequence ID" value="NZ_CBCPHX010000002.1"/>
</dbReference>
<dbReference type="EMBL" id="OUNC01000001">
    <property type="protein sequence ID" value="SPP25913.1"/>
    <property type="molecule type" value="Genomic_DNA"/>
</dbReference>
<proteinExistence type="predicted"/>
<keyword evidence="3" id="KW-1185">Reference proteome</keyword>
<gene>
    <name evidence="2" type="ORF">BTBSAS_10177</name>
    <name evidence="1" type="ORF">CNY62_08675</name>
</gene>
<reference evidence="2" key="2">
    <citation type="submission" date="2018-04" db="EMBL/GenBank/DDBJ databases">
        <authorList>
            <person name="Go L.Y."/>
            <person name="Mitchell J.A."/>
        </authorList>
    </citation>
    <scope>NUCLEOTIDE SEQUENCE</scope>
    <source>
        <strain evidence="2">BSAS1 3</strain>
    </source>
</reference>
<reference evidence="1 3" key="1">
    <citation type="submission" date="2017-09" db="EMBL/GenBank/DDBJ databases">
        <title>Complete Genome Sequences of Two Strains of the Meat Spoilage Bacterium Brochothrix thermosphacta Isolated from Ground Chicken.</title>
        <authorList>
            <person name="Paoli G.C."/>
            <person name="Wijey C."/>
            <person name="Chen C.-Y."/>
            <person name="Nguyen L."/>
            <person name="Yan X."/>
            <person name="Irwin P.L."/>
        </authorList>
    </citation>
    <scope>NUCLEOTIDE SEQUENCE [LARGE SCALE GENOMIC DNA]</scope>
    <source>
        <strain evidence="1 3">BI</strain>
    </source>
</reference>
<dbReference type="AlphaFoldDB" id="A0A1D2LF27"/>
<dbReference type="Proteomes" id="UP000243591">
    <property type="component" value="Chromosome"/>
</dbReference>
<accession>A0A1D2LF27</accession>
<organism evidence="1 3">
    <name type="scientific">Brochothrix thermosphacta</name>
    <name type="common">Microbacterium thermosphactum</name>
    <dbReference type="NCBI Taxonomy" id="2756"/>
    <lineage>
        <taxon>Bacteria</taxon>
        <taxon>Bacillati</taxon>
        <taxon>Bacillota</taxon>
        <taxon>Bacilli</taxon>
        <taxon>Bacillales</taxon>
        <taxon>Listeriaceae</taxon>
        <taxon>Brochothrix</taxon>
    </lineage>
</organism>
<evidence type="ECO:0000313" key="1">
    <source>
        <dbReference type="EMBL" id="ATF26452.1"/>
    </source>
</evidence>
<protein>
    <submittedName>
        <fullName evidence="1">Uncharacterized protein</fullName>
    </submittedName>
</protein>
<dbReference type="OrthoDB" id="3010361at2"/>
<sequence>MNWTNYPDSLSVDELLEKLAADQITDYKEYLLFNAYEFQEKLCAIYEKLKAEDTVVLNLYNPNLDSGDDLLVAMTIDGDYIIEQNKTTLVVPVSLEAAAVEVYPYPAVQFLKAYTNKQITSNILADIID</sequence>
<evidence type="ECO:0000313" key="4">
    <source>
        <dbReference type="Proteomes" id="UP000270190"/>
    </source>
</evidence>
<reference evidence="4" key="3">
    <citation type="submission" date="2018-04" db="EMBL/GenBank/DDBJ databases">
        <authorList>
            <person name="Illikoud N."/>
        </authorList>
    </citation>
    <scope>NUCLEOTIDE SEQUENCE [LARGE SCALE GENOMIC DNA]</scope>
</reference>
<evidence type="ECO:0000313" key="3">
    <source>
        <dbReference type="Proteomes" id="UP000243591"/>
    </source>
</evidence>
<dbReference type="Proteomes" id="UP000270190">
    <property type="component" value="Unassembled WGS sequence"/>
</dbReference>
<dbReference type="EMBL" id="CP023483">
    <property type="protein sequence ID" value="ATF26452.1"/>
    <property type="molecule type" value="Genomic_DNA"/>
</dbReference>
<dbReference type="KEGG" id="bths:CNY62_08675"/>
<name>A0A1D2LF27_BROTH</name>